<evidence type="ECO:0000256" key="4">
    <source>
        <dbReference type="ARBA" id="ARBA00022840"/>
    </source>
</evidence>
<dbReference type="eggNOG" id="COG1132">
    <property type="taxonomic scope" value="Bacteria"/>
</dbReference>
<evidence type="ECO:0000259" key="9">
    <source>
        <dbReference type="PROSITE" id="PS50929"/>
    </source>
</evidence>
<keyword evidence="3" id="KW-0547">Nucleotide-binding</keyword>
<keyword evidence="11" id="KW-1185">Reference proteome</keyword>
<feature type="transmembrane region" description="Helical" evidence="7">
    <location>
        <begin position="279"/>
        <end position="300"/>
    </location>
</feature>
<feature type="domain" description="ABC transporter" evidence="8">
    <location>
        <begin position="341"/>
        <end position="577"/>
    </location>
</feature>
<reference evidence="10 11" key="1">
    <citation type="submission" date="2013-02" db="EMBL/GenBank/DDBJ databases">
        <title>Genome sequence of Clostridium saccharoperbutylacetonicum N1-4(HMT).</title>
        <authorList>
            <person name="Poehlein A."/>
            <person name="Daniel R."/>
        </authorList>
    </citation>
    <scope>NUCLEOTIDE SEQUENCE [LARGE SCALE GENOMIC DNA]</scope>
    <source>
        <strain evidence="11">N1-4(HMT)</strain>
    </source>
</reference>
<dbReference type="Proteomes" id="UP000011728">
    <property type="component" value="Chromosome"/>
</dbReference>
<dbReference type="Gene3D" id="1.20.1560.10">
    <property type="entry name" value="ABC transporter type 1, transmembrane domain"/>
    <property type="match status" value="1"/>
</dbReference>
<dbReference type="AlphaFoldDB" id="M1MW25"/>
<dbReference type="Pfam" id="PF00664">
    <property type="entry name" value="ABC_membrane"/>
    <property type="match status" value="1"/>
</dbReference>
<evidence type="ECO:0000256" key="2">
    <source>
        <dbReference type="ARBA" id="ARBA00022692"/>
    </source>
</evidence>
<keyword evidence="10" id="KW-0378">Hydrolase</keyword>
<dbReference type="OrthoDB" id="1891664at2"/>
<feature type="transmembrane region" description="Helical" evidence="7">
    <location>
        <begin position="255"/>
        <end position="273"/>
    </location>
</feature>
<dbReference type="Gene3D" id="3.40.50.300">
    <property type="entry name" value="P-loop containing nucleotide triphosphate hydrolases"/>
    <property type="match status" value="1"/>
</dbReference>
<dbReference type="CDD" id="cd07346">
    <property type="entry name" value="ABC_6TM_exporters"/>
    <property type="match status" value="1"/>
</dbReference>
<evidence type="ECO:0000256" key="5">
    <source>
        <dbReference type="ARBA" id="ARBA00022989"/>
    </source>
</evidence>
<keyword evidence="5 7" id="KW-1133">Transmembrane helix</keyword>
<dbReference type="GO" id="GO:0005524">
    <property type="term" value="F:ATP binding"/>
    <property type="evidence" value="ECO:0007669"/>
    <property type="project" value="UniProtKB-KW"/>
</dbReference>
<dbReference type="GO" id="GO:0016887">
    <property type="term" value="F:ATP hydrolysis activity"/>
    <property type="evidence" value="ECO:0007669"/>
    <property type="project" value="InterPro"/>
</dbReference>
<dbReference type="SMART" id="SM00382">
    <property type="entry name" value="AAA"/>
    <property type="match status" value="1"/>
</dbReference>
<evidence type="ECO:0000256" key="7">
    <source>
        <dbReference type="SAM" id="Phobius"/>
    </source>
</evidence>
<dbReference type="InterPro" id="IPR017871">
    <property type="entry name" value="ABC_transporter-like_CS"/>
</dbReference>
<feature type="domain" description="ABC transmembrane type-1" evidence="9">
    <location>
        <begin position="26"/>
        <end position="301"/>
    </location>
</feature>
<keyword evidence="2 7" id="KW-0812">Transmembrane</keyword>
<dbReference type="PANTHER" id="PTHR24221">
    <property type="entry name" value="ATP-BINDING CASSETTE SUB-FAMILY B"/>
    <property type="match status" value="1"/>
</dbReference>
<dbReference type="GO" id="GO:0140359">
    <property type="term" value="F:ABC-type transporter activity"/>
    <property type="evidence" value="ECO:0007669"/>
    <property type="project" value="InterPro"/>
</dbReference>
<dbReference type="PROSITE" id="PS50893">
    <property type="entry name" value="ABC_TRANSPORTER_2"/>
    <property type="match status" value="1"/>
</dbReference>
<dbReference type="PATRIC" id="fig|931276.5.peg.5096"/>
<dbReference type="Pfam" id="PF00005">
    <property type="entry name" value="ABC_tran"/>
    <property type="match status" value="1"/>
</dbReference>
<evidence type="ECO:0000256" key="1">
    <source>
        <dbReference type="ARBA" id="ARBA00004651"/>
    </source>
</evidence>
<dbReference type="STRING" id="36745.CLSAP_48070"/>
<dbReference type="HOGENOM" id="CLU_000604_84_3_9"/>
<proteinExistence type="predicted"/>
<dbReference type="GO" id="GO:0005886">
    <property type="term" value="C:plasma membrane"/>
    <property type="evidence" value="ECO:0007669"/>
    <property type="project" value="UniProtKB-SubCell"/>
</dbReference>
<dbReference type="InterPro" id="IPR027417">
    <property type="entry name" value="P-loop_NTPase"/>
</dbReference>
<evidence type="ECO:0000256" key="6">
    <source>
        <dbReference type="ARBA" id="ARBA00023136"/>
    </source>
</evidence>
<organism evidence="10 11">
    <name type="scientific">Clostridium saccharoperbutylacetonicum N1-4(HMT)</name>
    <dbReference type="NCBI Taxonomy" id="931276"/>
    <lineage>
        <taxon>Bacteria</taxon>
        <taxon>Bacillati</taxon>
        <taxon>Bacillota</taxon>
        <taxon>Clostridia</taxon>
        <taxon>Eubacteriales</taxon>
        <taxon>Clostridiaceae</taxon>
        <taxon>Clostridium</taxon>
    </lineage>
</organism>
<dbReference type="InterPro" id="IPR039421">
    <property type="entry name" value="Type_1_exporter"/>
</dbReference>
<dbReference type="InterPro" id="IPR011527">
    <property type="entry name" value="ABC1_TM_dom"/>
</dbReference>
<protein>
    <submittedName>
        <fullName evidence="10">Lipid A export ATP-binding/permease protein MsbA</fullName>
        <ecNumber evidence="10">3.6.3.-</ecNumber>
    </submittedName>
</protein>
<dbReference type="PROSITE" id="PS50929">
    <property type="entry name" value="ABC_TM1F"/>
    <property type="match status" value="1"/>
</dbReference>
<evidence type="ECO:0000256" key="3">
    <source>
        <dbReference type="ARBA" id="ARBA00022741"/>
    </source>
</evidence>
<dbReference type="PROSITE" id="PS00211">
    <property type="entry name" value="ABC_TRANSPORTER_1"/>
    <property type="match status" value="1"/>
</dbReference>
<gene>
    <name evidence="10" type="primary">msbA2</name>
    <name evidence="10" type="ORF">Cspa_c50480</name>
</gene>
<dbReference type="RefSeq" id="WP_015395109.1">
    <property type="nucleotide sequence ID" value="NC_020291.1"/>
</dbReference>
<dbReference type="EC" id="3.6.3.-" evidence="10"/>
<dbReference type="EMBL" id="CP004121">
    <property type="protein sequence ID" value="AGF58801.1"/>
    <property type="molecule type" value="Genomic_DNA"/>
</dbReference>
<sequence length="583" mass="66813">MSAINKENGIMKNIIILLSSHKLSIIFSFACTFILALASICAPILTQNLMDKGVMLLNIKVTTQYVVYIIILFLIQEGLSFIQGIIHINMQNKVHLDLEVESFSKILRMKVQYLKNEGFASIFSTISCDIDTIAQVANKSFLILAMQIFKVIGGIIGLMLISYKLTLFILIIVPVKYLIINKLTEIKTNVFNKFLLVTEKIGMWYGDIMNGVEEIKLWNLYQIKKNEYRKLQSERFKLSNKFQVLDQISENSGSLLQNIIFNYLYILGIALIIKEEITIGVLITFVTYSEFVITPISLFMTIKYEIANIKPAFENYFKFISGIEENQDIKELKNLQEPKVIRFNEVSLTYDSKKVLSHINLELTAGEKVAFVGANGSGKSSLFNLLLRFYDPTEGAIYIDDLDIQKIDIDKYRDLFAVMSQDSYLFNTTIKNNISLQNTLSVEEIQKQCIDKKIESFLKFIEELPKEFQTDAGIRGSKLSGGEKQKVALIRTLLKKNSPILVLDEATSNYDMESEQLFNRLVSDYDTYPFVFIITHRPEILEHMDKIVVLDQGHIICVDSYKNLLKSDQIMPEILQNNCLQRS</sequence>
<dbReference type="KEGG" id="csr:Cspa_c50480"/>
<keyword evidence="4 10" id="KW-0067">ATP-binding</keyword>
<dbReference type="InterPro" id="IPR003593">
    <property type="entry name" value="AAA+_ATPase"/>
</dbReference>
<feature type="transmembrane region" description="Helical" evidence="7">
    <location>
        <begin position="65"/>
        <end position="86"/>
    </location>
</feature>
<evidence type="ECO:0000313" key="11">
    <source>
        <dbReference type="Proteomes" id="UP000011728"/>
    </source>
</evidence>
<dbReference type="InterPro" id="IPR003439">
    <property type="entry name" value="ABC_transporter-like_ATP-bd"/>
</dbReference>
<evidence type="ECO:0000313" key="10">
    <source>
        <dbReference type="EMBL" id="AGF58801.1"/>
    </source>
</evidence>
<keyword evidence="6 7" id="KW-0472">Membrane</keyword>
<comment type="subcellular location">
    <subcellularLocation>
        <location evidence="1">Cell membrane</location>
        <topology evidence="1">Multi-pass membrane protein</topology>
    </subcellularLocation>
</comment>
<accession>M1MW25</accession>
<feature type="transmembrane region" description="Helical" evidence="7">
    <location>
        <begin position="21"/>
        <end position="45"/>
    </location>
</feature>
<dbReference type="SUPFAM" id="SSF52540">
    <property type="entry name" value="P-loop containing nucleoside triphosphate hydrolases"/>
    <property type="match status" value="1"/>
</dbReference>
<dbReference type="SUPFAM" id="SSF90123">
    <property type="entry name" value="ABC transporter transmembrane region"/>
    <property type="match status" value="1"/>
</dbReference>
<evidence type="ECO:0000259" key="8">
    <source>
        <dbReference type="PROSITE" id="PS50893"/>
    </source>
</evidence>
<dbReference type="PANTHER" id="PTHR24221:SF654">
    <property type="entry name" value="ATP-BINDING CASSETTE SUB-FAMILY B MEMBER 6"/>
    <property type="match status" value="1"/>
</dbReference>
<name>M1MW25_9CLOT</name>
<dbReference type="InterPro" id="IPR036640">
    <property type="entry name" value="ABC1_TM_sf"/>
</dbReference>